<keyword evidence="8" id="KW-0503">Monooxygenase</keyword>
<accession>A0A8T2UXX8</accession>
<dbReference type="InterPro" id="IPR002401">
    <property type="entry name" value="Cyt_P450_E_grp-I"/>
</dbReference>
<evidence type="ECO:0000256" key="6">
    <source>
        <dbReference type="ARBA" id="ARBA00023002"/>
    </source>
</evidence>
<proteinExistence type="inferred from homology"/>
<dbReference type="PRINTS" id="PR00463">
    <property type="entry name" value="EP450I"/>
</dbReference>
<dbReference type="GO" id="GO:0016710">
    <property type="term" value="F:trans-cinnamate 4-monooxygenase activity"/>
    <property type="evidence" value="ECO:0007669"/>
    <property type="project" value="UniProtKB-EC"/>
</dbReference>
<organism evidence="13 14">
    <name type="scientific">Ceratopteris richardii</name>
    <name type="common">Triangle waterfern</name>
    <dbReference type="NCBI Taxonomy" id="49495"/>
    <lineage>
        <taxon>Eukaryota</taxon>
        <taxon>Viridiplantae</taxon>
        <taxon>Streptophyta</taxon>
        <taxon>Embryophyta</taxon>
        <taxon>Tracheophyta</taxon>
        <taxon>Polypodiopsida</taxon>
        <taxon>Polypodiidae</taxon>
        <taxon>Polypodiales</taxon>
        <taxon>Pteridineae</taxon>
        <taxon>Pteridaceae</taxon>
        <taxon>Parkerioideae</taxon>
        <taxon>Ceratopteris</taxon>
    </lineage>
</organism>
<evidence type="ECO:0000256" key="11">
    <source>
        <dbReference type="ARBA" id="ARBA00048198"/>
    </source>
</evidence>
<evidence type="ECO:0000256" key="8">
    <source>
        <dbReference type="ARBA" id="ARBA00023033"/>
    </source>
</evidence>
<dbReference type="SUPFAM" id="SSF48264">
    <property type="entry name" value="Cytochrome P450"/>
    <property type="match status" value="1"/>
</dbReference>
<dbReference type="GO" id="GO:0016020">
    <property type="term" value="C:membrane"/>
    <property type="evidence" value="ECO:0007669"/>
    <property type="project" value="UniProtKB-SubCell"/>
</dbReference>
<evidence type="ECO:0000256" key="4">
    <source>
        <dbReference type="ARBA" id="ARBA00022617"/>
    </source>
</evidence>
<sequence>MAVLQFLRSSSSRPCSSSDPQCFSVGGWPVIVLTFVLCTGLLLRFRRRRLNLPPGPFRWPVFGNWFQVGDNLNHKRLALLARKYGDIFMLQMGERRIVVVSSSELAKEVLHTQGVEFASRKGNIVYDIFTGNGQDMVFTGYGDCWRRMRRIITLPFCTNKVVQESHAVWEEEVNMAVEDLSSTRESFTSGIFIRSRLQLMIYNIYYRMMFNRRFIDEGDPLYVELEAYNAERSRLAQSFEYNYADFLPFLRPFLKDYLKRCEELQKKCISLFRDIFLAERRRLLSMAKVDDGDKCAADRILRDEMNHEISEDNVLYMIESLNVQAIETTMCSLEWVLAEIINHQQIQDKVRDEIDTVLGEVMLTEPDIHKLPYLMAVIKETLRLHMPIPLLMPHMNMKEAKLGHYDIPPGTKVLVNAWWIANNPDIWESPDKFNPERFVQDDIEVKGSDFRFLPFGSGRRCRPGSTLALPLLALVVGRLVQTYELLPGPDLDGLDMSELGGQSSLHLLHCSLVRVRIRA</sequence>
<comment type="catalytic activity">
    <reaction evidence="11">
        <text>(E)-cinnamate + reduced [NADPH--hemoprotein reductase] + O2 = (E)-4-coumarate + oxidized [NADPH--hemoprotein reductase] + H2O + H(+)</text>
        <dbReference type="Rhea" id="RHEA:10608"/>
        <dbReference type="Rhea" id="RHEA-COMP:11964"/>
        <dbReference type="Rhea" id="RHEA-COMP:11965"/>
        <dbReference type="ChEBI" id="CHEBI:12876"/>
        <dbReference type="ChEBI" id="CHEBI:15377"/>
        <dbReference type="ChEBI" id="CHEBI:15378"/>
        <dbReference type="ChEBI" id="CHEBI:15379"/>
        <dbReference type="ChEBI" id="CHEBI:15669"/>
        <dbReference type="ChEBI" id="CHEBI:57618"/>
        <dbReference type="ChEBI" id="CHEBI:58210"/>
        <dbReference type="EC" id="1.14.14.91"/>
    </reaction>
</comment>
<dbReference type="PANTHER" id="PTHR47948">
    <property type="entry name" value="TRANS-CINNAMATE 4-MONOOXYGENASE"/>
    <property type="match status" value="1"/>
</dbReference>
<reference evidence="13" key="1">
    <citation type="submission" date="2021-08" db="EMBL/GenBank/DDBJ databases">
        <title>WGS assembly of Ceratopteris richardii.</title>
        <authorList>
            <person name="Marchant D.B."/>
            <person name="Chen G."/>
            <person name="Jenkins J."/>
            <person name="Shu S."/>
            <person name="Leebens-Mack J."/>
            <person name="Grimwood J."/>
            <person name="Schmutz J."/>
            <person name="Soltis P."/>
            <person name="Soltis D."/>
            <person name="Chen Z.-H."/>
        </authorList>
    </citation>
    <scope>NUCLEOTIDE SEQUENCE</scope>
    <source>
        <strain evidence="13">Whitten #5841</strain>
        <tissue evidence="13">Leaf</tissue>
    </source>
</reference>
<dbReference type="OMA" id="LMPHMNM"/>
<evidence type="ECO:0000313" key="13">
    <source>
        <dbReference type="EMBL" id="KAH7440092.1"/>
    </source>
</evidence>
<dbReference type="AlphaFoldDB" id="A0A8T2UXX8"/>
<comment type="similarity">
    <text evidence="3">Belongs to the cytochrome P450 family.</text>
</comment>
<keyword evidence="6" id="KW-0560">Oxidoreductase</keyword>
<keyword evidence="4" id="KW-0349">Heme</keyword>
<comment type="cofactor">
    <cofactor evidence="1">
        <name>heme</name>
        <dbReference type="ChEBI" id="CHEBI:30413"/>
    </cofactor>
</comment>
<comment type="pathway">
    <text evidence="9">Phenylpropanoid metabolism; trans-4-coumarate biosynthesis; trans-4-coumarate from trans-cinnamate: step 1/1.</text>
</comment>
<name>A0A8T2UXX8_CERRI</name>
<dbReference type="EC" id="1.14.14.91" evidence="10"/>
<keyword evidence="14" id="KW-1185">Reference proteome</keyword>
<evidence type="ECO:0000256" key="7">
    <source>
        <dbReference type="ARBA" id="ARBA00023004"/>
    </source>
</evidence>
<evidence type="ECO:0000256" key="12">
    <source>
        <dbReference type="SAM" id="Phobius"/>
    </source>
</evidence>
<comment type="subcellular location">
    <subcellularLocation>
        <location evidence="2">Membrane</location>
        <topology evidence="2">Single-pass membrane protein</topology>
    </subcellularLocation>
</comment>
<dbReference type="OrthoDB" id="1470350at2759"/>
<evidence type="ECO:0000256" key="2">
    <source>
        <dbReference type="ARBA" id="ARBA00004167"/>
    </source>
</evidence>
<dbReference type="PANTHER" id="PTHR47948:SF4">
    <property type="entry name" value="TRANS-CINNAMATE 4-MONOOXYGENASE"/>
    <property type="match status" value="1"/>
</dbReference>
<evidence type="ECO:0000256" key="3">
    <source>
        <dbReference type="ARBA" id="ARBA00010617"/>
    </source>
</evidence>
<dbReference type="EMBL" id="CM035409">
    <property type="protein sequence ID" value="KAH7440092.1"/>
    <property type="molecule type" value="Genomic_DNA"/>
</dbReference>
<comment type="caution">
    <text evidence="13">The sequence shown here is derived from an EMBL/GenBank/DDBJ whole genome shotgun (WGS) entry which is preliminary data.</text>
</comment>
<gene>
    <name evidence="13" type="ORF">KP509_04G090900</name>
</gene>
<dbReference type="Gene3D" id="1.10.630.10">
    <property type="entry name" value="Cytochrome P450"/>
    <property type="match status" value="1"/>
</dbReference>
<protein>
    <recommendedName>
        <fullName evidence="10">trans-cinnamate 4-monooxygenase</fullName>
        <ecNumber evidence="10">1.14.14.91</ecNumber>
    </recommendedName>
</protein>
<dbReference type="Proteomes" id="UP000825935">
    <property type="component" value="Chromosome 4"/>
</dbReference>
<dbReference type="GO" id="GO:0005506">
    <property type="term" value="F:iron ion binding"/>
    <property type="evidence" value="ECO:0007669"/>
    <property type="project" value="InterPro"/>
</dbReference>
<dbReference type="InterPro" id="IPR036396">
    <property type="entry name" value="Cyt_P450_sf"/>
</dbReference>
<keyword evidence="5" id="KW-0479">Metal-binding</keyword>
<evidence type="ECO:0000313" key="14">
    <source>
        <dbReference type="Proteomes" id="UP000825935"/>
    </source>
</evidence>
<dbReference type="GO" id="GO:0020037">
    <property type="term" value="F:heme binding"/>
    <property type="evidence" value="ECO:0007669"/>
    <property type="project" value="InterPro"/>
</dbReference>
<keyword evidence="12" id="KW-0812">Transmembrane</keyword>
<feature type="transmembrane region" description="Helical" evidence="12">
    <location>
        <begin position="26"/>
        <end position="43"/>
    </location>
</feature>
<dbReference type="Pfam" id="PF00067">
    <property type="entry name" value="p450"/>
    <property type="match status" value="1"/>
</dbReference>
<dbReference type="InterPro" id="IPR001128">
    <property type="entry name" value="Cyt_P450"/>
</dbReference>
<evidence type="ECO:0000256" key="5">
    <source>
        <dbReference type="ARBA" id="ARBA00022723"/>
    </source>
</evidence>
<keyword evidence="7" id="KW-0408">Iron</keyword>
<keyword evidence="12" id="KW-0472">Membrane</keyword>
<keyword evidence="12" id="KW-1133">Transmembrane helix</keyword>
<evidence type="ECO:0000256" key="10">
    <source>
        <dbReference type="ARBA" id="ARBA00038946"/>
    </source>
</evidence>
<evidence type="ECO:0000256" key="1">
    <source>
        <dbReference type="ARBA" id="ARBA00001971"/>
    </source>
</evidence>
<evidence type="ECO:0000256" key="9">
    <source>
        <dbReference type="ARBA" id="ARBA00037893"/>
    </source>
</evidence>